<gene>
    <name evidence="3" type="ORF">CARN5_2430</name>
</gene>
<dbReference type="Gene3D" id="2.70.150.10">
    <property type="entry name" value="Calcium-transporting ATPase, cytoplasmic transduction domain A"/>
    <property type="match status" value="1"/>
</dbReference>
<sequence length="195" mass="21654">MESCKGLSSADTQRRSVWYGPNKPNAAVEEKPKTWQLFLHKFWAPVPWMLEITPVLEALLGKWTEVVIITLLLIFYGMLGFSQERRVLLIWAIEVICSRPKERLRIHARVCRAATGSGRACVAADLVHVRVGDIVPADLQLSDGQILVDQSALSCRRKGYDGVVCGQYPSCGNQGDGGHHALQRWGLTGKLHGTH</sequence>
<keyword evidence="1" id="KW-0812">Transmembrane</keyword>
<protein>
    <submittedName>
        <fullName evidence="3">Plasma-membrane proton-efflux P-type ATPase</fullName>
    </submittedName>
</protein>
<keyword evidence="1" id="KW-1133">Transmembrane helix</keyword>
<dbReference type="InterPro" id="IPR004014">
    <property type="entry name" value="ATPase_P-typ_cation-transptr_N"/>
</dbReference>
<reference evidence="3" key="1">
    <citation type="submission" date="2009-10" db="EMBL/GenBank/DDBJ databases">
        <title>Diversity of trophic interactions inside an arsenic-rich microbial ecosystem.</title>
        <authorList>
            <person name="Bertin P.N."/>
            <person name="Heinrich-Salmeron A."/>
            <person name="Pelletier E."/>
            <person name="Goulhen-Chollet F."/>
            <person name="Arsene-Ploetze F."/>
            <person name="Gallien S."/>
            <person name="Calteau A."/>
            <person name="Vallenet D."/>
            <person name="Casiot C."/>
            <person name="Chane-Woon-Ming B."/>
            <person name="Giloteaux L."/>
            <person name="Barakat M."/>
            <person name="Bonnefoy V."/>
            <person name="Bruneel O."/>
            <person name="Chandler M."/>
            <person name="Cleiss J."/>
            <person name="Duran R."/>
            <person name="Elbaz-Poulichet F."/>
            <person name="Fonknechten N."/>
            <person name="Lauga B."/>
            <person name="Mornico D."/>
            <person name="Ortet P."/>
            <person name="Schaeffer C."/>
            <person name="Siguier P."/>
            <person name="Alexander Thil Smith A."/>
            <person name="Van Dorsselaer A."/>
            <person name="Weissenbach J."/>
            <person name="Medigue C."/>
            <person name="Le Paslier D."/>
        </authorList>
    </citation>
    <scope>NUCLEOTIDE SEQUENCE</scope>
</reference>
<dbReference type="Pfam" id="PF00690">
    <property type="entry name" value="Cation_ATPase_N"/>
    <property type="match status" value="1"/>
</dbReference>
<dbReference type="SUPFAM" id="SSF81665">
    <property type="entry name" value="Calcium ATPase, transmembrane domain M"/>
    <property type="match status" value="1"/>
</dbReference>
<feature type="domain" description="Cation-transporting P-type ATPase N-terminal" evidence="2">
    <location>
        <begin position="5"/>
        <end position="52"/>
    </location>
</feature>
<name>E6QA94_9ZZZZ</name>
<dbReference type="Gene3D" id="1.20.1110.10">
    <property type="entry name" value="Calcium-transporting ATPase, transmembrane domain"/>
    <property type="match status" value="1"/>
</dbReference>
<dbReference type="InterPro" id="IPR008250">
    <property type="entry name" value="ATPase_P-typ_transduc_dom_A_sf"/>
</dbReference>
<comment type="caution">
    <text evidence="3">The sequence shown here is derived from an EMBL/GenBank/DDBJ whole genome shotgun (WGS) entry which is preliminary data.</text>
</comment>
<evidence type="ECO:0000259" key="2">
    <source>
        <dbReference type="Pfam" id="PF00690"/>
    </source>
</evidence>
<accession>E6QA94</accession>
<organism evidence="3">
    <name type="scientific">mine drainage metagenome</name>
    <dbReference type="NCBI Taxonomy" id="410659"/>
    <lineage>
        <taxon>unclassified sequences</taxon>
        <taxon>metagenomes</taxon>
        <taxon>ecological metagenomes</taxon>
    </lineage>
</organism>
<evidence type="ECO:0000313" key="3">
    <source>
        <dbReference type="EMBL" id="CBI04120.1"/>
    </source>
</evidence>
<proteinExistence type="predicted"/>
<keyword evidence="1" id="KW-0472">Membrane</keyword>
<feature type="transmembrane region" description="Helical" evidence="1">
    <location>
        <begin position="63"/>
        <end position="81"/>
    </location>
</feature>
<dbReference type="SUPFAM" id="SSF81653">
    <property type="entry name" value="Calcium ATPase, transduction domain A"/>
    <property type="match status" value="1"/>
</dbReference>
<evidence type="ECO:0000256" key="1">
    <source>
        <dbReference type="SAM" id="Phobius"/>
    </source>
</evidence>
<dbReference type="InterPro" id="IPR023298">
    <property type="entry name" value="ATPase_P-typ_TM_dom_sf"/>
</dbReference>
<dbReference type="PANTHER" id="PTHR42861">
    <property type="entry name" value="CALCIUM-TRANSPORTING ATPASE"/>
    <property type="match status" value="1"/>
</dbReference>
<dbReference type="EMBL" id="CABP01000047">
    <property type="protein sequence ID" value="CBI04120.1"/>
    <property type="molecule type" value="Genomic_DNA"/>
</dbReference>
<dbReference type="AlphaFoldDB" id="E6QA94"/>